<name>A0A9I9EGS6_CUCME</name>
<evidence type="ECO:0000313" key="3">
    <source>
        <dbReference type="EnsemblPlants" id="MELO3C033267.2.1"/>
    </source>
</evidence>
<evidence type="ECO:0008006" key="4">
    <source>
        <dbReference type="Google" id="ProtNLM"/>
    </source>
</evidence>
<keyword evidence="2" id="KW-0812">Transmembrane</keyword>
<accession>A0A9I9EGS6</accession>
<feature type="region of interest" description="Disordered" evidence="1">
    <location>
        <begin position="1"/>
        <end position="33"/>
    </location>
</feature>
<feature type="transmembrane region" description="Helical" evidence="2">
    <location>
        <begin position="192"/>
        <end position="209"/>
    </location>
</feature>
<evidence type="ECO:0000256" key="1">
    <source>
        <dbReference type="SAM" id="MobiDB-lite"/>
    </source>
</evidence>
<protein>
    <recommendedName>
        <fullName evidence="4">Envelope-like protein</fullName>
    </recommendedName>
</protein>
<evidence type="ECO:0000256" key="2">
    <source>
        <dbReference type="SAM" id="Phobius"/>
    </source>
</evidence>
<reference evidence="3" key="1">
    <citation type="submission" date="2023-03" db="UniProtKB">
        <authorList>
            <consortium name="EnsemblPlants"/>
        </authorList>
    </citation>
    <scope>IDENTIFICATION</scope>
</reference>
<proteinExistence type="predicted"/>
<dbReference type="EnsemblPlants" id="MELO3C033267.2.1">
    <property type="protein sequence ID" value="MELO3C033267.2.1"/>
    <property type="gene ID" value="MELO3C033267.2"/>
</dbReference>
<keyword evidence="2" id="KW-1133">Transmembrane helix</keyword>
<organism evidence="3">
    <name type="scientific">Cucumis melo</name>
    <name type="common">Muskmelon</name>
    <dbReference type="NCBI Taxonomy" id="3656"/>
    <lineage>
        <taxon>Eukaryota</taxon>
        <taxon>Viridiplantae</taxon>
        <taxon>Streptophyta</taxon>
        <taxon>Embryophyta</taxon>
        <taxon>Tracheophyta</taxon>
        <taxon>Spermatophyta</taxon>
        <taxon>Magnoliopsida</taxon>
        <taxon>eudicotyledons</taxon>
        <taxon>Gunneridae</taxon>
        <taxon>Pentapetalae</taxon>
        <taxon>rosids</taxon>
        <taxon>fabids</taxon>
        <taxon>Cucurbitales</taxon>
        <taxon>Cucurbitaceae</taxon>
        <taxon>Benincaseae</taxon>
        <taxon>Cucumis</taxon>
    </lineage>
</organism>
<dbReference type="AlphaFoldDB" id="A0A9I9EGS6"/>
<sequence>MVNTHKGPYVPEQSEDAPNVITSSPSPVHHRPYRLPSEKVQGEAISRLQESLRSEAVLEVRKSAAPVSPAVHAHRASEATVLDMDSDDQDNVLLICLLKKPSEPVTAERLPSDPPSAIHFQESSSIEGRPSTLTSYTFTSFSLCLSFSIETTYFATGCGACTFLKSLLLYVRNRLLVLKMMISVLLLTRLRYLLKTFLLLLMIPLYHLLKEGQNLLKVINPRKEKLNRLGEMLPQK</sequence>
<feature type="transmembrane region" description="Helical" evidence="2">
    <location>
        <begin position="152"/>
        <end position="171"/>
    </location>
</feature>
<dbReference type="Gramene" id="MELO3C033267.2.1">
    <property type="protein sequence ID" value="MELO3C033267.2.1"/>
    <property type="gene ID" value="MELO3C033267.2"/>
</dbReference>
<keyword evidence="2" id="KW-0472">Membrane</keyword>